<dbReference type="HOGENOM" id="CLU_2314632_0_0_0"/>
<proteinExistence type="predicted"/>
<dbReference type="EMBL" id="DF820479">
    <property type="protein sequence ID" value="GAK61418.1"/>
    <property type="molecule type" value="Genomic_DNA"/>
</dbReference>
<name>A0A081CA13_VECG1</name>
<evidence type="ECO:0000313" key="2">
    <source>
        <dbReference type="Proteomes" id="UP000030661"/>
    </source>
</evidence>
<evidence type="ECO:0000313" key="1">
    <source>
        <dbReference type="EMBL" id="GAK61418.1"/>
    </source>
</evidence>
<organism evidence="1">
    <name type="scientific">Vecturithrix granuli</name>
    <dbReference type="NCBI Taxonomy" id="1499967"/>
    <lineage>
        <taxon>Bacteria</taxon>
        <taxon>Candidatus Moduliflexota</taxon>
        <taxon>Candidatus Vecturitrichia</taxon>
        <taxon>Candidatus Vecturitrichales</taxon>
        <taxon>Candidatus Vecturitrichaceae</taxon>
        <taxon>Candidatus Vecturithrix</taxon>
    </lineage>
</organism>
<reference evidence="1" key="1">
    <citation type="journal article" date="2015" name="PeerJ">
        <title>First genomic representation of candidate bacterial phylum KSB3 points to enhanced environmental sensing as a trigger of wastewater bulking.</title>
        <authorList>
            <person name="Sekiguchi Y."/>
            <person name="Ohashi A."/>
            <person name="Parks D.H."/>
            <person name="Yamauchi T."/>
            <person name="Tyson G.W."/>
            <person name="Hugenholtz P."/>
        </authorList>
    </citation>
    <scope>NUCLEOTIDE SEQUENCE [LARGE SCALE GENOMIC DNA]</scope>
</reference>
<protein>
    <submittedName>
        <fullName evidence="1">Uncharacterized protein</fullName>
    </submittedName>
</protein>
<gene>
    <name evidence="1" type="ORF">U27_01318</name>
</gene>
<sequence length="99" mass="10280">MALTFTIGVTLTSSVTVSVPPRQSASFPCGSSSAVSVVEQCQVATTSFSLFTPEQSTPLPSSVSSVYVRCPPAAKLPISQIIVLFVLSHKISVSDGFVS</sequence>
<keyword evidence="2" id="KW-1185">Reference proteome</keyword>
<dbReference type="AlphaFoldDB" id="A0A081CA13"/>
<dbReference type="Proteomes" id="UP000030661">
    <property type="component" value="Unassembled WGS sequence"/>
</dbReference>
<accession>A0A081CA13</accession>